<name>A0AAD6AEV8_9TELE</name>
<dbReference type="AlphaFoldDB" id="A0AAD6AEV8"/>
<reference evidence="2" key="1">
    <citation type="submission" date="2022-11" db="EMBL/GenBank/DDBJ databases">
        <title>Chromosome-level genome of Pogonophryne albipinna.</title>
        <authorList>
            <person name="Jo E."/>
        </authorList>
    </citation>
    <scope>NUCLEOTIDE SEQUENCE</scope>
    <source>
        <strain evidence="2">SGF0006</strain>
        <tissue evidence="2">Muscle</tissue>
    </source>
</reference>
<proteinExistence type="predicted"/>
<comment type="caution">
    <text evidence="2">The sequence shown here is derived from an EMBL/GenBank/DDBJ whole genome shotgun (WGS) entry which is preliminary data.</text>
</comment>
<dbReference type="Proteomes" id="UP001219934">
    <property type="component" value="Unassembled WGS sequence"/>
</dbReference>
<dbReference type="InterPro" id="IPR057810">
    <property type="entry name" value="RBD_ZCCHC3_1st"/>
</dbReference>
<dbReference type="Pfam" id="PF23057">
    <property type="entry name" value="RBD_ZCCHC3_1st"/>
    <property type="match status" value="1"/>
</dbReference>
<organism evidence="2 3">
    <name type="scientific">Pogonophryne albipinna</name>
    <dbReference type="NCBI Taxonomy" id="1090488"/>
    <lineage>
        <taxon>Eukaryota</taxon>
        <taxon>Metazoa</taxon>
        <taxon>Chordata</taxon>
        <taxon>Craniata</taxon>
        <taxon>Vertebrata</taxon>
        <taxon>Euteleostomi</taxon>
        <taxon>Actinopterygii</taxon>
        <taxon>Neopterygii</taxon>
        <taxon>Teleostei</taxon>
        <taxon>Neoteleostei</taxon>
        <taxon>Acanthomorphata</taxon>
        <taxon>Eupercaria</taxon>
        <taxon>Perciformes</taxon>
        <taxon>Notothenioidei</taxon>
        <taxon>Pogonophryne</taxon>
    </lineage>
</organism>
<dbReference type="EMBL" id="JAPTMU010000029">
    <property type="protein sequence ID" value="KAJ4923529.1"/>
    <property type="molecule type" value="Genomic_DNA"/>
</dbReference>
<sequence length="152" mass="16621">MAGRADDGQPIPRVGLRFTLRFQAVDAAEDVVSRTWFCRKVIMEQLNLKVDAIYCLQWNQQEKAFDVTLKDEQVYTKVAKDCVAAAMLKPLACYKRVLAASSTRLPPSALEQIEGTYSTRASQLSAGDAGNRAMWMEGAAAPAAGFVAKGDM</sequence>
<evidence type="ECO:0000259" key="1">
    <source>
        <dbReference type="Pfam" id="PF23057"/>
    </source>
</evidence>
<feature type="domain" description="Zinc finger CCHC" evidence="1">
    <location>
        <begin position="17"/>
        <end position="90"/>
    </location>
</feature>
<evidence type="ECO:0000313" key="3">
    <source>
        <dbReference type="Proteomes" id="UP001219934"/>
    </source>
</evidence>
<keyword evidence="3" id="KW-1185">Reference proteome</keyword>
<protein>
    <recommendedName>
        <fullName evidence="1">Zinc finger CCHC domain-containing protein</fullName>
    </recommendedName>
</protein>
<evidence type="ECO:0000313" key="2">
    <source>
        <dbReference type="EMBL" id="KAJ4923529.1"/>
    </source>
</evidence>
<accession>A0AAD6AEV8</accession>
<gene>
    <name evidence="2" type="ORF">JOQ06_021595</name>
</gene>
<feature type="non-terminal residue" evidence="2">
    <location>
        <position position="1"/>
    </location>
</feature>